<keyword evidence="1" id="KW-0472">Membrane</keyword>
<evidence type="ECO:0000313" key="3">
    <source>
        <dbReference type="Proteomes" id="UP000676776"/>
    </source>
</evidence>
<evidence type="ECO:0000256" key="1">
    <source>
        <dbReference type="SAM" id="Phobius"/>
    </source>
</evidence>
<gene>
    <name evidence="2" type="ORF">J4050_12930</name>
</gene>
<keyword evidence="3" id="KW-1185">Reference proteome</keyword>
<feature type="transmembrane region" description="Helical" evidence="1">
    <location>
        <begin position="43"/>
        <end position="66"/>
    </location>
</feature>
<sequence>MKGIIRLLNRIVTYPFLVVFIAGIYPLIYYYDKNYALINSPSQLLFFLSFYLFIPATLSFLLVFGLKKITKGKKYAKYLLPMFNLVVFFMLVTITLFGHDAFKITLALFLGLVFGRILSAHLVKVITIQLILCVLVLPKLIPDLYRELVYSRDWMVQQDSIAEVKFRIKPNIYLIQPDGYTNFSDLNSRLYQIKNDRFEDYLDSKGFVDYDDYRSNYATTLSSNSALFGMGHHYYGNRTFGINPSHNKRNEIVGDNPVLDIFKRNNYKTFLMLDVPYLLANRPKVGFDYSNISLDEISFISRGFSLQKNLLEDTKKAILSNKTTPNFFFIEAMQPGHIATWKSNSGGIEKEAELYAQRLKNANDWLIELIEFIETEDPNSLIIIAADHGGYVGFEYMKQCEIKEDNPLLIASIFSSALAIKWPNSNNGLYDTDLKTSVNLFRTVFSYLSDNQNYLKNLSEDKSYVIINQGAPEGVYEYIDETGEIVFNKVP</sequence>
<dbReference type="InterPro" id="IPR017850">
    <property type="entry name" value="Alkaline_phosphatase_core_sf"/>
</dbReference>
<protein>
    <recommendedName>
        <fullName evidence="4">Sulfatase N-terminal domain-containing protein</fullName>
    </recommendedName>
</protein>
<comment type="caution">
    <text evidence="2">The sequence shown here is derived from an EMBL/GenBank/DDBJ whole genome shotgun (WGS) entry which is preliminary data.</text>
</comment>
<feature type="transmembrane region" description="Helical" evidence="1">
    <location>
        <begin position="12"/>
        <end position="31"/>
    </location>
</feature>
<dbReference type="Proteomes" id="UP000676776">
    <property type="component" value="Unassembled WGS sequence"/>
</dbReference>
<dbReference type="SUPFAM" id="SSF53649">
    <property type="entry name" value="Alkaline phosphatase-like"/>
    <property type="match status" value="1"/>
</dbReference>
<keyword evidence="1" id="KW-1133">Transmembrane helix</keyword>
<reference evidence="2 3" key="1">
    <citation type="submission" date="2021-03" db="EMBL/GenBank/DDBJ databases">
        <title>Winogradskyella sp. nov., isolated from costal sediment.</title>
        <authorList>
            <person name="Gao C."/>
        </authorList>
    </citation>
    <scope>NUCLEOTIDE SEQUENCE [LARGE SCALE GENOMIC DNA]</scope>
    <source>
        <strain evidence="2 3">DF17</strain>
    </source>
</reference>
<dbReference type="Gene3D" id="3.40.720.10">
    <property type="entry name" value="Alkaline Phosphatase, subunit A"/>
    <property type="match status" value="1"/>
</dbReference>
<accession>A0ABS3T5U7</accession>
<feature type="transmembrane region" description="Helical" evidence="1">
    <location>
        <begin position="78"/>
        <end position="98"/>
    </location>
</feature>
<organism evidence="2 3">
    <name type="scientific">Winogradskyella pelagia</name>
    <dbReference type="NCBI Taxonomy" id="2819984"/>
    <lineage>
        <taxon>Bacteria</taxon>
        <taxon>Pseudomonadati</taxon>
        <taxon>Bacteroidota</taxon>
        <taxon>Flavobacteriia</taxon>
        <taxon>Flavobacteriales</taxon>
        <taxon>Flavobacteriaceae</taxon>
        <taxon>Winogradskyella</taxon>
    </lineage>
</organism>
<dbReference type="EMBL" id="JAGEVF010000011">
    <property type="protein sequence ID" value="MBO3117654.1"/>
    <property type="molecule type" value="Genomic_DNA"/>
</dbReference>
<evidence type="ECO:0008006" key="4">
    <source>
        <dbReference type="Google" id="ProtNLM"/>
    </source>
</evidence>
<name>A0ABS3T5U7_9FLAO</name>
<evidence type="ECO:0000313" key="2">
    <source>
        <dbReference type="EMBL" id="MBO3117654.1"/>
    </source>
</evidence>
<proteinExistence type="predicted"/>
<keyword evidence="1" id="KW-0812">Transmembrane</keyword>